<dbReference type="Proteomes" id="UP000030671">
    <property type="component" value="Unassembled WGS sequence"/>
</dbReference>
<dbReference type="AlphaFoldDB" id="W4JUX8"/>
<protein>
    <submittedName>
        <fullName evidence="1">Uncharacterized protein</fullName>
    </submittedName>
</protein>
<dbReference type="HOGENOM" id="CLU_2277867_0_0_1"/>
<evidence type="ECO:0000313" key="1">
    <source>
        <dbReference type="EMBL" id="ETW77363.1"/>
    </source>
</evidence>
<sequence>MMADFSSVFLIVPPFWTSTRVVHASFYVHGSLDAPGCAWNTNQIEGSSFQCLQMHADNFDLLALFRLMGLSGCVNDNGPLPWTRCLSRCLSRCLHAVGHPVI</sequence>
<dbReference type="GeneID" id="20672387"/>
<gene>
    <name evidence="1" type="ORF">HETIRDRAFT_388899</name>
</gene>
<accession>W4JUX8</accession>
<dbReference type="EMBL" id="KI925463">
    <property type="protein sequence ID" value="ETW77363.1"/>
    <property type="molecule type" value="Genomic_DNA"/>
</dbReference>
<dbReference type="KEGG" id="hir:HETIRDRAFT_388899"/>
<dbReference type="RefSeq" id="XP_009550879.1">
    <property type="nucleotide sequence ID" value="XM_009552584.1"/>
</dbReference>
<proteinExistence type="predicted"/>
<organism evidence="1 2">
    <name type="scientific">Heterobasidion irregulare (strain TC 32-1)</name>
    <dbReference type="NCBI Taxonomy" id="747525"/>
    <lineage>
        <taxon>Eukaryota</taxon>
        <taxon>Fungi</taxon>
        <taxon>Dikarya</taxon>
        <taxon>Basidiomycota</taxon>
        <taxon>Agaricomycotina</taxon>
        <taxon>Agaricomycetes</taxon>
        <taxon>Russulales</taxon>
        <taxon>Bondarzewiaceae</taxon>
        <taxon>Heterobasidion</taxon>
        <taxon>Heterobasidion annosum species complex</taxon>
    </lineage>
</organism>
<evidence type="ECO:0000313" key="2">
    <source>
        <dbReference type="Proteomes" id="UP000030671"/>
    </source>
</evidence>
<keyword evidence="2" id="KW-1185">Reference proteome</keyword>
<dbReference type="InParanoid" id="W4JUX8"/>
<name>W4JUX8_HETIT</name>
<reference evidence="1 2" key="1">
    <citation type="journal article" date="2012" name="New Phytol.">
        <title>Insight into trade-off between wood decay and parasitism from the genome of a fungal forest pathogen.</title>
        <authorList>
            <person name="Olson A."/>
            <person name="Aerts A."/>
            <person name="Asiegbu F."/>
            <person name="Belbahri L."/>
            <person name="Bouzid O."/>
            <person name="Broberg A."/>
            <person name="Canback B."/>
            <person name="Coutinho P.M."/>
            <person name="Cullen D."/>
            <person name="Dalman K."/>
            <person name="Deflorio G."/>
            <person name="van Diepen L.T."/>
            <person name="Dunand C."/>
            <person name="Duplessis S."/>
            <person name="Durling M."/>
            <person name="Gonthier P."/>
            <person name="Grimwood J."/>
            <person name="Fossdal C.G."/>
            <person name="Hansson D."/>
            <person name="Henrissat B."/>
            <person name="Hietala A."/>
            <person name="Himmelstrand K."/>
            <person name="Hoffmeister D."/>
            <person name="Hogberg N."/>
            <person name="James T.Y."/>
            <person name="Karlsson M."/>
            <person name="Kohler A."/>
            <person name="Kues U."/>
            <person name="Lee Y.H."/>
            <person name="Lin Y.C."/>
            <person name="Lind M."/>
            <person name="Lindquist E."/>
            <person name="Lombard V."/>
            <person name="Lucas S."/>
            <person name="Lunden K."/>
            <person name="Morin E."/>
            <person name="Murat C."/>
            <person name="Park J."/>
            <person name="Raffaello T."/>
            <person name="Rouze P."/>
            <person name="Salamov A."/>
            <person name="Schmutz J."/>
            <person name="Solheim H."/>
            <person name="Stahlberg J."/>
            <person name="Velez H."/>
            <person name="de Vries R.P."/>
            <person name="Wiebenga A."/>
            <person name="Woodward S."/>
            <person name="Yakovlev I."/>
            <person name="Garbelotto M."/>
            <person name="Martin F."/>
            <person name="Grigoriev I.V."/>
            <person name="Stenlid J."/>
        </authorList>
    </citation>
    <scope>NUCLEOTIDE SEQUENCE [LARGE SCALE GENOMIC DNA]</scope>
    <source>
        <strain evidence="1 2">TC 32-1</strain>
    </source>
</reference>